<feature type="transmembrane region" description="Helical" evidence="1">
    <location>
        <begin position="27"/>
        <end position="52"/>
    </location>
</feature>
<dbReference type="HOGENOM" id="CLU_129294_0_0_5"/>
<organism evidence="2 3">
    <name type="scientific">Rhodospirillum rubrum (strain ATCC 11170 / ATH 1.1.1 / DSM 467 / LMG 4362 / NCIMB 8255 / S1)</name>
    <dbReference type="NCBI Taxonomy" id="269796"/>
    <lineage>
        <taxon>Bacteria</taxon>
        <taxon>Pseudomonadati</taxon>
        <taxon>Pseudomonadota</taxon>
        <taxon>Alphaproteobacteria</taxon>
        <taxon>Rhodospirillales</taxon>
        <taxon>Rhodospirillaceae</taxon>
        <taxon>Rhodospirillum</taxon>
    </lineage>
</organism>
<feature type="transmembrane region" description="Helical" evidence="1">
    <location>
        <begin position="73"/>
        <end position="106"/>
    </location>
</feature>
<dbReference type="STRING" id="269796.Rru_A1785"/>
<gene>
    <name evidence="2" type="ordered locus">Rru_A1785</name>
</gene>
<dbReference type="Proteomes" id="UP000001929">
    <property type="component" value="Chromosome"/>
</dbReference>
<accession>Q2RTG0</accession>
<keyword evidence="1" id="KW-0812">Transmembrane</keyword>
<keyword evidence="1" id="KW-1133">Transmembrane helix</keyword>
<keyword evidence="1" id="KW-0472">Membrane</keyword>
<keyword evidence="3" id="KW-1185">Reference proteome</keyword>
<evidence type="ECO:0000313" key="2">
    <source>
        <dbReference type="EMBL" id="ABC22585.1"/>
    </source>
</evidence>
<name>Q2RTG0_RHORT</name>
<evidence type="ECO:0000256" key="1">
    <source>
        <dbReference type="SAM" id="Phobius"/>
    </source>
</evidence>
<sequence>MTEFPTPKNPTATVKPASEQTRKVVNLIYILFALGMFILSFPFAVIGAILAYHRREEFVGTVYESHIEWLLRTFVFTAGALAFGIIMIAVKVGSFFIIVAAAYFIYRVLKGFLLFNEDKAIDKPRELY</sequence>
<dbReference type="eggNOG" id="COG3671">
    <property type="taxonomic scope" value="Bacteria"/>
</dbReference>
<dbReference type="RefSeq" id="WP_011389538.1">
    <property type="nucleotide sequence ID" value="NC_007643.1"/>
</dbReference>
<reference evidence="2 3" key="1">
    <citation type="journal article" date="2011" name="Stand. Genomic Sci.">
        <title>Complete genome sequence of Rhodospirillum rubrum type strain (S1).</title>
        <authorList>
            <person name="Munk A.C."/>
            <person name="Copeland A."/>
            <person name="Lucas S."/>
            <person name="Lapidus A."/>
            <person name="Del Rio T.G."/>
            <person name="Barry K."/>
            <person name="Detter J.C."/>
            <person name="Hammon N."/>
            <person name="Israni S."/>
            <person name="Pitluck S."/>
            <person name="Brettin T."/>
            <person name="Bruce D."/>
            <person name="Han C."/>
            <person name="Tapia R."/>
            <person name="Gilna P."/>
            <person name="Schmutz J."/>
            <person name="Larimer F."/>
            <person name="Land M."/>
            <person name="Kyrpides N.C."/>
            <person name="Mavromatis K."/>
            <person name="Richardson P."/>
            <person name="Rohde M."/>
            <person name="Goker M."/>
            <person name="Klenk H.P."/>
            <person name="Zhang Y."/>
            <person name="Roberts G.P."/>
            <person name="Reslewic S."/>
            <person name="Schwartz D.C."/>
        </authorList>
    </citation>
    <scope>NUCLEOTIDE SEQUENCE [LARGE SCALE GENOMIC DNA]</scope>
    <source>
        <strain evidence="3">ATCC 11170 / ATH 1.1.1 / DSM 467 / LMG 4362 / NCIMB 8255 / S1</strain>
    </source>
</reference>
<evidence type="ECO:0000313" key="3">
    <source>
        <dbReference type="Proteomes" id="UP000001929"/>
    </source>
</evidence>
<proteinExistence type="predicted"/>
<dbReference type="EnsemblBacteria" id="ABC22585">
    <property type="protein sequence ID" value="ABC22585"/>
    <property type="gene ID" value="Rru_A1785"/>
</dbReference>
<dbReference type="PATRIC" id="fig|269796.9.peg.1863"/>
<dbReference type="KEGG" id="rru:Rru_A1785"/>
<dbReference type="EMBL" id="CP000230">
    <property type="protein sequence ID" value="ABC22585.1"/>
    <property type="molecule type" value="Genomic_DNA"/>
</dbReference>
<dbReference type="AlphaFoldDB" id="Q2RTG0"/>
<protein>
    <submittedName>
        <fullName evidence="2">Membrane protein-like</fullName>
    </submittedName>
</protein>